<keyword evidence="6" id="KW-0158">Chromosome</keyword>
<evidence type="ECO:0000256" key="2">
    <source>
        <dbReference type="ARBA" id="ARBA00004123"/>
    </source>
</evidence>
<keyword evidence="13 21" id="KW-0067">ATP-binding</keyword>
<dbReference type="GO" id="GO:0005524">
    <property type="term" value="F:ATP binding"/>
    <property type="evidence" value="ECO:0007669"/>
    <property type="project" value="UniProtKB-UniRule"/>
</dbReference>
<comment type="subcellular location">
    <subcellularLocation>
        <location evidence="4">Chromosome</location>
    </subcellularLocation>
    <subcellularLocation>
        <location evidence="3">Cytoplasm</location>
        <location evidence="3">Cytoskeleton</location>
        <location evidence="3">Spindle</location>
    </subcellularLocation>
    <subcellularLocation>
        <location evidence="2">Nucleus</location>
    </subcellularLocation>
</comment>
<evidence type="ECO:0000256" key="5">
    <source>
        <dbReference type="ARBA" id="ARBA00012513"/>
    </source>
</evidence>
<keyword evidence="25" id="KW-1185">Reference proteome</keyword>
<dbReference type="CTD" id="83903"/>
<evidence type="ECO:0000256" key="21">
    <source>
        <dbReference type="PROSITE-ProRule" id="PRU10141"/>
    </source>
</evidence>
<comment type="cofactor">
    <cofactor evidence="1">
        <name>Mg(2+)</name>
        <dbReference type="ChEBI" id="CHEBI:18420"/>
    </cofactor>
</comment>
<keyword evidence="7" id="KW-0963">Cytoplasm</keyword>
<dbReference type="Gene3D" id="3.30.200.20">
    <property type="entry name" value="Phosphorylase Kinase, domain 1"/>
    <property type="match status" value="1"/>
</dbReference>
<dbReference type="Ensembl" id="ENSDLAT00005066735.2">
    <property type="protein sequence ID" value="ENSDLAP00005063078.1"/>
    <property type="gene ID" value="ENSDLAG00005026249.2"/>
</dbReference>
<evidence type="ECO:0000256" key="7">
    <source>
        <dbReference type="ARBA" id="ARBA00022490"/>
    </source>
</evidence>
<dbReference type="PROSITE" id="PS50011">
    <property type="entry name" value="PROTEIN_KINASE_DOM"/>
    <property type="match status" value="1"/>
</dbReference>
<evidence type="ECO:0000256" key="10">
    <source>
        <dbReference type="ARBA" id="ARBA00022679"/>
    </source>
</evidence>
<dbReference type="SMART" id="SM00220">
    <property type="entry name" value="S_TKc"/>
    <property type="match status" value="1"/>
</dbReference>
<dbReference type="OMA" id="QSAKTEC"/>
<dbReference type="GeneID" id="127354947"/>
<keyword evidence="14" id="KW-0206">Cytoskeleton</keyword>
<feature type="region of interest" description="Disordered" evidence="22">
    <location>
        <begin position="330"/>
        <end position="395"/>
    </location>
</feature>
<dbReference type="RefSeq" id="XP_051241300.1">
    <property type="nucleotide sequence ID" value="XM_051385340.1"/>
</dbReference>
<feature type="binding site" evidence="21">
    <location>
        <position position="1036"/>
    </location>
    <ligand>
        <name>ATP</name>
        <dbReference type="ChEBI" id="CHEBI:30616"/>
    </ligand>
</feature>
<dbReference type="InterPro" id="IPR011009">
    <property type="entry name" value="Kinase-like_dom_sf"/>
</dbReference>
<feature type="region of interest" description="Disordered" evidence="22">
    <location>
        <begin position="526"/>
        <end position="559"/>
    </location>
</feature>
<keyword evidence="9" id="KW-0597">Phosphoprotein</keyword>
<feature type="compositionally biased region" description="Polar residues" evidence="22">
    <location>
        <begin position="684"/>
        <end position="697"/>
    </location>
</feature>
<dbReference type="SMART" id="SM01331">
    <property type="entry name" value="DUF3635"/>
    <property type="match status" value="1"/>
</dbReference>
<keyword evidence="10" id="KW-0808">Transferase</keyword>
<feature type="region of interest" description="Disordered" evidence="22">
    <location>
        <begin position="117"/>
        <end position="188"/>
    </location>
</feature>
<keyword evidence="15" id="KW-0539">Nucleus</keyword>
<evidence type="ECO:0000256" key="18">
    <source>
        <dbReference type="ARBA" id="ARBA00053811"/>
    </source>
</evidence>
<evidence type="ECO:0000256" key="6">
    <source>
        <dbReference type="ARBA" id="ARBA00022454"/>
    </source>
</evidence>
<feature type="compositionally biased region" description="Polar residues" evidence="22">
    <location>
        <begin position="531"/>
        <end position="542"/>
    </location>
</feature>
<feature type="compositionally biased region" description="Polar residues" evidence="22">
    <location>
        <begin position="371"/>
        <end position="385"/>
    </location>
</feature>
<evidence type="ECO:0000256" key="22">
    <source>
        <dbReference type="SAM" id="MobiDB-lite"/>
    </source>
</evidence>
<evidence type="ECO:0000256" key="12">
    <source>
        <dbReference type="ARBA" id="ARBA00022777"/>
    </source>
</evidence>
<dbReference type="FunFam" id="3.30.200.20:FF:000409">
    <property type="entry name" value="serine/threonine-protein kinase haspin"/>
    <property type="match status" value="1"/>
</dbReference>
<dbReference type="GO" id="GO:0072354">
    <property type="term" value="F:histone H3T3 kinase activity"/>
    <property type="evidence" value="ECO:0007669"/>
    <property type="project" value="TreeGrafter"/>
</dbReference>
<dbReference type="GO" id="GO:0000278">
    <property type="term" value="P:mitotic cell cycle"/>
    <property type="evidence" value="ECO:0007669"/>
    <property type="project" value="TreeGrafter"/>
</dbReference>
<dbReference type="SUPFAM" id="SSF56112">
    <property type="entry name" value="Protein kinase-like (PK-like)"/>
    <property type="match status" value="1"/>
</dbReference>
<name>A0A8C4IXT0_DICLA</name>
<keyword evidence="8" id="KW-0723">Serine/threonine-protein kinase</keyword>
<reference evidence="24" key="1">
    <citation type="submission" date="2025-08" db="UniProtKB">
        <authorList>
            <consortium name="Ensembl"/>
        </authorList>
    </citation>
    <scope>IDENTIFICATION</scope>
</reference>
<evidence type="ECO:0000256" key="17">
    <source>
        <dbReference type="ARBA" id="ARBA00048679"/>
    </source>
</evidence>
<dbReference type="PANTHER" id="PTHR24419:SF18">
    <property type="entry name" value="SERINE_THREONINE-PROTEIN KINASE HASPIN"/>
    <property type="match status" value="1"/>
</dbReference>
<comment type="catalytic activity">
    <reaction evidence="16">
        <text>L-threonyl-[protein] + ATP = O-phospho-L-threonyl-[protein] + ADP + H(+)</text>
        <dbReference type="Rhea" id="RHEA:46608"/>
        <dbReference type="Rhea" id="RHEA-COMP:11060"/>
        <dbReference type="Rhea" id="RHEA-COMP:11605"/>
        <dbReference type="ChEBI" id="CHEBI:15378"/>
        <dbReference type="ChEBI" id="CHEBI:30013"/>
        <dbReference type="ChEBI" id="CHEBI:30616"/>
        <dbReference type="ChEBI" id="CHEBI:61977"/>
        <dbReference type="ChEBI" id="CHEBI:456216"/>
        <dbReference type="EC" id="2.7.11.1"/>
    </reaction>
</comment>
<protein>
    <recommendedName>
        <fullName evidence="19">Serine/threonine-protein kinase haspin</fullName>
        <ecNumber evidence="5">2.7.11.1</ecNumber>
    </recommendedName>
    <alternativeName>
        <fullName evidence="20">Germ cell-specific gene 2 protein</fullName>
    </alternativeName>
</protein>
<evidence type="ECO:0000256" key="19">
    <source>
        <dbReference type="ARBA" id="ARBA00069281"/>
    </source>
</evidence>
<dbReference type="PROSITE" id="PS00107">
    <property type="entry name" value="PROTEIN_KINASE_ATP"/>
    <property type="match status" value="1"/>
</dbReference>
<dbReference type="GO" id="GO:0035556">
    <property type="term" value="P:intracellular signal transduction"/>
    <property type="evidence" value="ECO:0007669"/>
    <property type="project" value="TreeGrafter"/>
</dbReference>
<evidence type="ECO:0000256" key="14">
    <source>
        <dbReference type="ARBA" id="ARBA00023212"/>
    </source>
</evidence>
<reference evidence="24" key="2">
    <citation type="submission" date="2025-09" db="UniProtKB">
        <authorList>
            <consortium name="Ensembl"/>
        </authorList>
    </citation>
    <scope>IDENTIFICATION</scope>
</reference>
<feature type="region of interest" description="Disordered" evidence="22">
    <location>
        <begin position="645"/>
        <end position="700"/>
    </location>
</feature>
<dbReference type="InterPro" id="IPR024604">
    <property type="entry name" value="GSG2_C"/>
</dbReference>
<feature type="compositionally biased region" description="Basic and acidic residues" evidence="22">
    <location>
        <begin position="386"/>
        <end position="395"/>
    </location>
</feature>
<accession>A0A8C4IXT0</accession>
<evidence type="ECO:0000256" key="20">
    <source>
        <dbReference type="ARBA" id="ARBA00081741"/>
    </source>
</evidence>
<dbReference type="PANTHER" id="PTHR24419">
    <property type="entry name" value="INTERLEUKIN-1 RECEPTOR-ASSOCIATED KINASE"/>
    <property type="match status" value="1"/>
</dbReference>
<keyword evidence="12" id="KW-0418">Kinase</keyword>
<evidence type="ECO:0000256" key="9">
    <source>
        <dbReference type="ARBA" id="ARBA00022553"/>
    </source>
</evidence>
<feature type="region of interest" description="Disordered" evidence="22">
    <location>
        <begin position="742"/>
        <end position="824"/>
    </location>
</feature>
<dbReference type="FunFam" id="1.10.510.10:FF:000401">
    <property type="entry name" value="serine/threonine-protein kinase haspin"/>
    <property type="match status" value="1"/>
</dbReference>
<sequence>MKSSKPLFMKTYVNQKRKLPTWISPENHKQAFDSSPPSSSERKTSVVSQRAARPAKKKAMLCLTEKSFDDESISSPFCPQQSKTTRKKKTCVSVAKAFRPVRRKAYLIETSSDEENINRPLLPRPQPTQHSKTTRKSRLVSVPGVLMRQKGQQVPRTSESEEDSTSATECHKKSTQMKTDSNVHPPSAGRFVTRRRRAVAAKPPKATFKTLNSSEEFTSGAFGSSRILRPTWKRRRVPQTFVVSSAENSVNAAGTGSFATNPFQEISLNESADHSIGPCSRKPIFCSTPSAGPFSKRPRHKAISINDQSVTPPSVSVSCIGVLSTFQEDLDSPGHPVAPPCSSPPTGIHTEEKPQSSLDEQGPSGDLFVESKSTNSGSSCSAEANSHSEDLKTKNAGELPSLNLLSTEDSESSSHFVSAAGGLEWLVEALKEKCLTERCTVQLERFYNLTMTQLCSQTTYSSCLEHSSSVHSRQTMNQNEHPLSVDSVHTTDLSQSSEPLFNLHLSVTNNKTSDYSHSVNGFESSEYAASVTDSQSTNNSPSADCKQSAEPSKEPMDQSASVLYVGSTHHTDSSNEFIMGTQLPANGPVQALFTEEAVVAVKEDCLTKKCTVQLKNWALSQLTVQNLKGFVQQNNVGLACDESANPDVNKSENDLTHSISDPEDLTCSGETTEGMMPSVRRSLNDSSPGAQARSNVPETEEKAVALTTMLKEKCQTDNLIVEIKRVTLSQLKEILQLKDRKLNSSTDVSDSSDDQTKNQPETGTNHCNKDTSAMKVNIKKRGSTTSENKIASDNVPHKRKKTSLAPKEKKRRSTSTDRPGTTRKACVSGLSVSRWKNKDSASTHVFRSRTVQMGGNKAVDCSINELISAQHKQPRDPLGTMNFSTPVRASRLNLSSLLADFTPNTHTWSRLKAALSVHRKGMVLLTPRSSRLSVSGSHGRTELADVSQDLFATPFRTPLPKRLQSQLLSSNSLVECGDADLSDAEKVYAECSQKRPLPWEECILPQRMKQCVKIGEGTFGEVFSTTNTSGDTVALKIIPLEGTEQVNGEDQKTFGEILHEIIISKELSSLKEKQQNQTHGFIGLIDLHCVQGCYPADFLNAWDTFDQQKGSENDRPDFFEKDQLFIILEFEFGGIDLENSNGTLASLGVAKSILHQVTAALAVAEQELHFEHRDLHWGNVLVKTTKEKKGSFLLNGATNSLETKGVLVRIIDYSLSRLEIDDLTVSCDISKDEELFMGQGDYQFDIYRLMRQENGNNWSNYHPHTNVLWLHYLCSKLISMKYRGSGGRGAKDIRLELTRFYDNVLQYSSATEALEKCPLFQ</sequence>
<evidence type="ECO:0000256" key="8">
    <source>
        <dbReference type="ARBA" id="ARBA00022527"/>
    </source>
</evidence>
<dbReference type="OrthoDB" id="21018at2759"/>
<feature type="region of interest" description="Disordered" evidence="22">
    <location>
        <begin position="19"/>
        <end position="58"/>
    </location>
</feature>
<gene>
    <name evidence="24" type="primary">haspin</name>
</gene>
<dbReference type="GeneTree" id="ENSGT00390000013015"/>
<evidence type="ECO:0000256" key="1">
    <source>
        <dbReference type="ARBA" id="ARBA00001946"/>
    </source>
</evidence>
<feature type="compositionally biased region" description="Polar residues" evidence="22">
    <location>
        <begin position="757"/>
        <end position="766"/>
    </location>
</feature>
<dbReference type="Gene3D" id="1.10.510.10">
    <property type="entry name" value="Transferase(Phosphotransferase) domain 1"/>
    <property type="match status" value="1"/>
</dbReference>
<evidence type="ECO:0000256" key="11">
    <source>
        <dbReference type="ARBA" id="ARBA00022741"/>
    </source>
</evidence>
<evidence type="ECO:0000256" key="15">
    <source>
        <dbReference type="ARBA" id="ARBA00023242"/>
    </source>
</evidence>
<comment type="catalytic activity">
    <reaction evidence="17">
        <text>L-seryl-[protein] + ATP = O-phospho-L-seryl-[protein] + ADP + H(+)</text>
        <dbReference type="Rhea" id="RHEA:17989"/>
        <dbReference type="Rhea" id="RHEA-COMP:9863"/>
        <dbReference type="Rhea" id="RHEA-COMP:11604"/>
        <dbReference type="ChEBI" id="CHEBI:15378"/>
        <dbReference type="ChEBI" id="CHEBI:29999"/>
        <dbReference type="ChEBI" id="CHEBI:30616"/>
        <dbReference type="ChEBI" id="CHEBI:83421"/>
        <dbReference type="ChEBI" id="CHEBI:456216"/>
        <dbReference type="EC" id="2.7.11.1"/>
    </reaction>
</comment>
<evidence type="ECO:0000256" key="4">
    <source>
        <dbReference type="ARBA" id="ARBA00004286"/>
    </source>
</evidence>
<evidence type="ECO:0000256" key="13">
    <source>
        <dbReference type="ARBA" id="ARBA00022840"/>
    </source>
</evidence>
<evidence type="ECO:0000256" key="3">
    <source>
        <dbReference type="ARBA" id="ARBA00004186"/>
    </source>
</evidence>
<dbReference type="Pfam" id="PF12330">
    <property type="entry name" value="Haspin_kinase"/>
    <property type="match status" value="1"/>
</dbReference>
<dbReference type="InterPro" id="IPR000719">
    <property type="entry name" value="Prot_kinase_dom"/>
</dbReference>
<dbReference type="GO" id="GO:0005737">
    <property type="term" value="C:cytoplasm"/>
    <property type="evidence" value="ECO:0007669"/>
    <property type="project" value="TreeGrafter"/>
</dbReference>
<keyword evidence="11 21" id="KW-0547">Nucleotide-binding</keyword>
<organism evidence="24 25">
    <name type="scientific">Dicentrarchus labrax</name>
    <name type="common">European seabass</name>
    <name type="synonym">Morone labrax</name>
    <dbReference type="NCBI Taxonomy" id="13489"/>
    <lineage>
        <taxon>Eukaryota</taxon>
        <taxon>Metazoa</taxon>
        <taxon>Chordata</taxon>
        <taxon>Craniata</taxon>
        <taxon>Vertebrata</taxon>
        <taxon>Euteleostomi</taxon>
        <taxon>Actinopterygii</taxon>
        <taxon>Neopterygii</taxon>
        <taxon>Teleostei</taxon>
        <taxon>Neoteleostei</taxon>
        <taxon>Acanthomorphata</taxon>
        <taxon>Eupercaria</taxon>
        <taxon>Moronidae</taxon>
        <taxon>Dicentrarchus</taxon>
    </lineage>
</organism>
<proteinExistence type="predicted"/>
<evidence type="ECO:0000313" key="24">
    <source>
        <dbReference type="Ensembl" id="ENSDLAP00005063078.1"/>
    </source>
</evidence>
<evidence type="ECO:0000256" key="16">
    <source>
        <dbReference type="ARBA" id="ARBA00047899"/>
    </source>
</evidence>
<dbReference type="Proteomes" id="UP000694389">
    <property type="component" value="Unassembled WGS sequence"/>
</dbReference>
<evidence type="ECO:0000313" key="25">
    <source>
        <dbReference type="Proteomes" id="UP000694389"/>
    </source>
</evidence>
<comment type="function">
    <text evidence="18">Serine/threonine-protein kinase that phosphorylates histone H3 at 'Thr-3' (H3T3ph) during mitosis. May act through H3T3ph to both position and modulate activation of AURKB and other components of the chromosomal passenger complex (CPC) at centromeres to ensure proper chromatid cohesion, metaphase alignment and normal progression through the cell cycle.</text>
</comment>
<dbReference type="GO" id="GO:1901991">
    <property type="term" value="P:negative regulation of mitotic cell cycle phase transition"/>
    <property type="evidence" value="ECO:0007669"/>
    <property type="project" value="UniProtKB-ARBA"/>
</dbReference>
<dbReference type="EC" id="2.7.11.1" evidence="5"/>
<dbReference type="GO" id="GO:0005694">
    <property type="term" value="C:chromosome"/>
    <property type="evidence" value="ECO:0007669"/>
    <property type="project" value="UniProtKB-SubCell"/>
</dbReference>
<dbReference type="GO" id="GO:0005634">
    <property type="term" value="C:nucleus"/>
    <property type="evidence" value="ECO:0007669"/>
    <property type="project" value="UniProtKB-SubCell"/>
</dbReference>
<feature type="compositionally biased region" description="Basic residues" evidence="22">
    <location>
        <begin position="797"/>
        <end position="813"/>
    </location>
</feature>
<dbReference type="GO" id="GO:0005819">
    <property type="term" value="C:spindle"/>
    <property type="evidence" value="ECO:0007669"/>
    <property type="project" value="UniProtKB-SubCell"/>
</dbReference>
<feature type="domain" description="Protein kinase" evidence="23">
    <location>
        <begin position="1008"/>
        <end position="1321"/>
    </location>
</feature>
<dbReference type="InterPro" id="IPR017441">
    <property type="entry name" value="Protein_kinase_ATP_BS"/>
</dbReference>
<dbReference type="GO" id="GO:0051276">
    <property type="term" value="P:chromosome organization"/>
    <property type="evidence" value="ECO:0007669"/>
    <property type="project" value="UniProtKB-ARBA"/>
</dbReference>
<evidence type="ECO:0000259" key="23">
    <source>
        <dbReference type="PROSITE" id="PS50011"/>
    </source>
</evidence>